<evidence type="ECO:0000256" key="1">
    <source>
        <dbReference type="SAM" id="MobiDB-lite"/>
    </source>
</evidence>
<organism evidence="3 4">
    <name type="scientific">Neofusicoccum ribis</name>
    <dbReference type="NCBI Taxonomy" id="45134"/>
    <lineage>
        <taxon>Eukaryota</taxon>
        <taxon>Fungi</taxon>
        <taxon>Dikarya</taxon>
        <taxon>Ascomycota</taxon>
        <taxon>Pezizomycotina</taxon>
        <taxon>Dothideomycetes</taxon>
        <taxon>Dothideomycetes incertae sedis</taxon>
        <taxon>Botryosphaeriales</taxon>
        <taxon>Botryosphaeriaceae</taxon>
        <taxon>Neofusicoccum</taxon>
    </lineage>
</organism>
<feature type="compositionally biased region" description="Basic and acidic residues" evidence="1">
    <location>
        <begin position="541"/>
        <end position="555"/>
    </location>
</feature>
<protein>
    <recommendedName>
        <fullName evidence="2">Heterokaryon incompatibility domain-containing protein</fullName>
    </recommendedName>
</protein>
<evidence type="ECO:0000259" key="2">
    <source>
        <dbReference type="Pfam" id="PF06985"/>
    </source>
</evidence>
<feature type="compositionally biased region" description="Acidic residues" evidence="1">
    <location>
        <begin position="558"/>
        <end position="571"/>
    </location>
</feature>
<dbReference type="Proteomes" id="UP001521116">
    <property type="component" value="Unassembled WGS sequence"/>
</dbReference>
<feature type="domain" description="Heterokaryon incompatibility" evidence="2">
    <location>
        <begin position="113"/>
        <end position="200"/>
    </location>
</feature>
<sequence length="636" mass="71328">MVDGLCQVCEKFDLRASYFEHASGEDVPELPATFHLGTLRDIIRKKYCPLCKLALSAIDLVKSWICDCRKLHLGCEETILPSDEAVVAHFKLIDVLDMCIVDASIDTEYLTLSLCIVQDDARTKIAAINAMDVIYSRSLCTIVAASGSGAHSGLNGVKQGSRNEKQNVEVVKGLKLMSITHLDDYFSTSVYDTRAWTFQERHLSNRILFLIGGQAIYQCQVGMYREDITSDLTVAADGLEVCENYRLSKWTEDSFVQYMGLVHHYSTRQLSYDGDVLSAFTGVSKVLSTMLETTFHWGLPVSLFDWALLWEAKGYIARRPNCPSWSWTGWKGTGLVRSASFQEKDQERRGHTAMPTEDSIDGNYTFEDLQQWLSDHTWIAWYHYKGSEGTPTPISNSSSGPTGRNDRFFGLDYSRTLPATRVPGDLQVFPQQRQQGTASPPTPGLGRDALLHFWAVSACFRLGDLPDDYELDELVIGAGLRCYGLYDKDGVVSGDVWTCDDWMPPSNGICQLLIVSEALPFYCEYEEYKLETYEANMRRIRGGDDEGESRDRAQDGELCADDSITDVEEGSETGSDIEKDEAQAHAWHLFNVFLVQPASNSHDLPLVERVGHGKLFRDALSYACDPGYKWEEVILA</sequence>
<evidence type="ECO:0000313" key="4">
    <source>
        <dbReference type="Proteomes" id="UP001521116"/>
    </source>
</evidence>
<dbReference type="InterPro" id="IPR010730">
    <property type="entry name" value="HET"/>
</dbReference>
<accession>A0ABR3SPG0</accession>
<dbReference type="PANTHER" id="PTHR33112:SF12">
    <property type="entry name" value="HETEROKARYON INCOMPATIBILITY DOMAIN-CONTAINING PROTEIN"/>
    <property type="match status" value="1"/>
</dbReference>
<dbReference type="Pfam" id="PF06985">
    <property type="entry name" value="HET"/>
    <property type="match status" value="1"/>
</dbReference>
<comment type="caution">
    <text evidence="3">The sequence shown here is derived from an EMBL/GenBank/DDBJ whole genome shotgun (WGS) entry which is preliminary data.</text>
</comment>
<gene>
    <name evidence="3" type="ORF">SLS56_006938</name>
</gene>
<reference evidence="3 4" key="1">
    <citation type="submission" date="2024-02" db="EMBL/GenBank/DDBJ databases">
        <title>De novo assembly and annotation of 12 fungi associated with fruit tree decline syndrome in Ontario, Canada.</title>
        <authorList>
            <person name="Sulman M."/>
            <person name="Ellouze W."/>
            <person name="Ilyukhin E."/>
        </authorList>
    </citation>
    <scope>NUCLEOTIDE SEQUENCE [LARGE SCALE GENOMIC DNA]</scope>
    <source>
        <strain evidence="3 4">M1-105</strain>
    </source>
</reference>
<dbReference type="PANTHER" id="PTHR33112">
    <property type="entry name" value="DOMAIN PROTEIN, PUTATIVE-RELATED"/>
    <property type="match status" value="1"/>
</dbReference>
<evidence type="ECO:0000313" key="3">
    <source>
        <dbReference type="EMBL" id="KAL1626354.1"/>
    </source>
</evidence>
<proteinExistence type="predicted"/>
<feature type="region of interest" description="Disordered" evidence="1">
    <location>
        <begin position="541"/>
        <end position="576"/>
    </location>
</feature>
<name>A0ABR3SPG0_9PEZI</name>
<dbReference type="EMBL" id="JAJVDC020000084">
    <property type="protein sequence ID" value="KAL1626354.1"/>
    <property type="molecule type" value="Genomic_DNA"/>
</dbReference>
<keyword evidence="4" id="KW-1185">Reference proteome</keyword>